<dbReference type="InterPro" id="IPR023393">
    <property type="entry name" value="START-like_dom_sf"/>
</dbReference>
<reference evidence="2" key="1">
    <citation type="journal article" date="2019" name="Int. J. Syst. Evol. Microbiol.">
        <title>The Global Catalogue of Microorganisms (GCM) 10K type strain sequencing project: providing services to taxonomists for standard genome sequencing and annotation.</title>
        <authorList>
            <consortium name="The Broad Institute Genomics Platform"/>
            <consortium name="The Broad Institute Genome Sequencing Center for Infectious Disease"/>
            <person name="Wu L."/>
            <person name="Ma J."/>
        </authorList>
    </citation>
    <scope>NUCLEOTIDE SEQUENCE [LARGE SCALE GENOMIC DNA]</scope>
    <source>
        <strain evidence="2">JCM 16022</strain>
    </source>
</reference>
<sequence>MPTDSDTQTVEVDAPFADVLATIRDVESQVDWIPEILEAELLEVYEGDELPATARFKASAAVGTDEYTLSYEHTDNTMSWTMLAGKMQTGQEGCYTLVELGPDRTSVTYELTIHHNLPLPGFVRRRVIKGLVASTLTGLRKHFEATAYGS</sequence>
<evidence type="ECO:0000313" key="2">
    <source>
        <dbReference type="Proteomes" id="UP001501771"/>
    </source>
</evidence>
<accession>A0ABP5L5E0</accession>
<dbReference type="InterPro" id="IPR019587">
    <property type="entry name" value="Polyketide_cyclase/dehydratase"/>
</dbReference>
<dbReference type="PANTHER" id="PTHR39683">
    <property type="entry name" value="CONSERVED PROTEIN TB16.3"/>
    <property type="match status" value="1"/>
</dbReference>
<dbReference type="RefSeq" id="WP_344149276.1">
    <property type="nucleotide sequence ID" value="NZ_BAAAQR010000003.1"/>
</dbReference>
<dbReference type="EMBL" id="BAAAQR010000003">
    <property type="protein sequence ID" value="GAA2142070.1"/>
    <property type="molecule type" value="Genomic_DNA"/>
</dbReference>
<dbReference type="PANTHER" id="PTHR39683:SF4">
    <property type="entry name" value="COENZYME Q-BINDING PROTEIN COQ10 START DOMAIN-CONTAINING PROTEIN"/>
    <property type="match status" value="1"/>
</dbReference>
<dbReference type="Gene3D" id="3.30.530.20">
    <property type="match status" value="1"/>
</dbReference>
<gene>
    <name evidence="1" type="ORF">GCM10009844_12900</name>
</gene>
<dbReference type="SUPFAM" id="SSF55961">
    <property type="entry name" value="Bet v1-like"/>
    <property type="match status" value="1"/>
</dbReference>
<keyword evidence="2" id="KW-1185">Reference proteome</keyword>
<proteinExistence type="predicted"/>
<name>A0ABP5L5E0_9ACTN</name>
<dbReference type="Pfam" id="PF10604">
    <property type="entry name" value="Polyketide_cyc2"/>
    <property type="match status" value="1"/>
</dbReference>
<comment type="caution">
    <text evidence="1">The sequence shown here is derived from an EMBL/GenBank/DDBJ whole genome shotgun (WGS) entry which is preliminary data.</text>
</comment>
<dbReference type="Proteomes" id="UP001501771">
    <property type="component" value="Unassembled WGS sequence"/>
</dbReference>
<organism evidence="1 2">
    <name type="scientific">Nocardioides koreensis</name>
    <dbReference type="NCBI Taxonomy" id="433651"/>
    <lineage>
        <taxon>Bacteria</taxon>
        <taxon>Bacillati</taxon>
        <taxon>Actinomycetota</taxon>
        <taxon>Actinomycetes</taxon>
        <taxon>Propionibacteriales</taxon>
        <taxon>Nocardioidaceae</taxon>
        <taxon>Nocardioides</taxon>
    </lineage>
</organism>
<protein>
    <submittedName>
        <fullName evidence="1">SRPBCC family protein</fullName>
    </submittedName>
</protein>
<evidence type="ECO:0000313" key="1">
    <source>
        <dbReference type="EMBL" id="GAA2142070.1"/>
    </source>
</evidence>